<dbReference type="Proteomes" id="UP001165085">
    <property type="component" value="Unassembled WGS sequence"/>
</dbReference>
<dbReference type="PANTHER" id="PTHR13847">
    <property type="entry name" value="SARCOSINE DEHYDROGENASE-RELATED"/>
    <property type="match status" value="1"/>
</dbReference>
<dbReference type="Gene3D" id="3.30.300.20">
    <property type="match status" value="1"/>
</dbReference>
<evidence type="ECO:0000259" key="2">
    <source>
        <dbReference type="Pfam" id="PF01266"/>
    </source>
</evidence>
<name>A0A9W7B2E2_9STRA</name>
<feature type="region of interest" description="Disordered" evidence="1">
    <location>
        <begin position="1"/>
        <end position="40"/>
    </location>
</feature>
<dbReference type="Pfam" id="PF02566">
    <property type="entry name" value="OsmC"/>
    <property type="match status" value="1"/>
</dbReference>
<dbReference type="SUPFAM" id="SSF82784">
    <property type="entry name" value="OsmC-like"/>
    <property type="match status" value="1"/>
</dbReference>
<protein>
    <recommendedName>
        <fullName evidence="2">FAD dependent oxidoreductase domain-containing protein</fullName>
    </recommendedName>
</protein>
<dbReference type="InterPro" id="IPR006076">
    <property type="entry name" value="FAD-dep_OxRdtase"/>
</dbReference>
<dbReference type="AlphaFoldDB" id="A0A9W7B2E2"/>
<reference evidence="4" key="1">
    <citation type="journal article" date="2023" name="Commun. Biol.">
        <title>Genome analysis of Parmales, the sister group of diatoms, reveals the evolutionary specialization of diatoms from phago-mixotrophs to photoautotrophs.</title>
        <authorList>
            <person name="Ban H."/>
            <person name="Sato S."/>
            <person name="Yoshikawa S."/>
            <person name="Yamada K."/>
            <person name="Nakamura Y."/>
            <person name="Ichinomiya M."/>
            <person name="Sato N."/>
            <person name="Blanc-Mathieu R."/>
            <person name="Endo H."/>
            <person name="Kuwata A."/>
            <person name="Ogata H."/>
        </authorList>
    </citation>
    <scope>NUCLEOTIDE SEQUENCE [LARGE SCALE GENOMIC DNA]</scope>
    <source>
        <strain evidence="4">NIES 3701</strain>
    </source>
</reference>
<dbReference type="Gene3D" id="3.30.9.10">
    <property type="entry name" value="D-Amino Acid Oxidase, subunit A, domain 2"/>
    <property type="match status" value="1"/>
</dbReference>
<accession>A0A9W7B2E2</accession>
<dbReference type="InterPro" id="IPR036102">
    <property type="entry name" value="OsmC/Ohrsf"/>
</dbReference>
<gene>
    <name evidence="3" type="ORF">TrST_g6376</name>
</gene>
<proteinExistence type="predicted"/>
<evidence type="ECO:0000256" key="1">
    <source>
        <dbReference type="SAM" id="MobiDB-lite"/>
    </source>
</evidence>
<feature type="domain" description="FAD dependent oxidoreductase" evidence="2">
    <location>
        <begin position="166"/>
        <end position="485"/>
    </location>
</feature>
<dbReference type="SUPFAM" id="SSF51905">
    <property type="entry name" value="FAD/NAD(P)-binding domain"/>
    <property type="match status" value="1"/>
</dbReference>
<organism evidence="3 4">
    <name type="scientific">Triparma strigata</name>
    <dbReference type="NCBI Taxonomy" id="1606541"/>
    <lineage>
        <taxon>Eukaryota</taxon>
        <taxon>Sar</taxon>
        <taxon>Stramenopiles</taxon>
        <taxon>Ochrophyta</taxon>
        <taxon>Bolidophyceae</taxon>
        <taxon>Parmales</taxon>
        <taxon>Triparmaceae</taxon>
        <taxon>Triparma</taxon>
    </lineage>
</organism>
<dbReference type="InterPro" id="IPR003718">
    <property type="entry name" value="OsmC/Ohr_fam"/>
</dbReference>
<keyword evidence="4" id="KW-1185">Reference proteome</keyword>
<sequence>MMKKSYKVQSLGTGVQSKSEMRKGTKHVLSTDTTKFSGGTDKNPEPVYMLLSSLSGCLTATTDYVAKNLDEPVPIMSMDISIEAWRDQREVIKKPITDPEVSTALKEIRGKVQLRLPRRSALPPERLEELSSTVENRCPISALLTSSSCLVELDWSVLPSPKKVNIYGGGLAGLSTSYWLLNSDPDLDITIHSASSPGTSGGTSVAGGFFHPYTPKGKSPARNVLDYDITRSMIDRCRELNENVVKTDVIYKAALEEKHVESLGNTGCEIMGEEEFYDVTKCRAKGGGVKLDKGLVLDPKAYCEALLEVCKGMIAEGRTLEYKIGEVDFDKITKPQGEDAVNVFCGGGDMLYSERFKSLDCQPIVGRSLKFQNEEGVDFGIICGKYVSPIGGSLIVGATNEVEGERYLNSDSEVFESIKAKAENLRPDLFNGKEYEVTKGVRANPKRTNNGRIPIVEYLGEREFVFTGLGSRGFLTHGRYGRSCARLILGDADDDEMDNDDVVI</sequence>
<evidence type="ECO:0000313" key="4">
    <source>
        <dbReference type="Proteomes" id="UP001165085"/>
    </source>
</evidence>
<dbReference type="GO" id="GO:0005737">
    <property type="term" value="C:cytoplasm"/>
    <property type="evidence" value="ECO:0007669"/>
    <property type="project" value="TreeGrafter"/>
</dbReference>
<dbReference type="InterPro" id="IPR015946">
    <property type="entry name" value="KH_dom-like_a/b"/>
</dbReference>
<evidence type="ECO:0000313" key="3">
    <source>
        <dbReference type="EMBL" id="GMH80280.1"/>
    </source>
</evidence>
<dbReference type="PANTHER" id="PTHR13847:SF261">
    <property type="entry name" value="FAD-DEPENDENT OXIDOREDUCTASE FAMILY PROTEIN"/>
    <property type="match status" value="1"/>
</dbReference>
<comment type="caution">
    <text evidence="3">The sequence shown here is derived from an EMBL/GenBank/DDBJ whole genome shotgun (WGS) entry which is preliminary data.</text>
</comment>
<dbReference type="EMBL" id="BRXY01000243">
    <property type="protein sequence ID" value="GMH80280.1"/>
    <property type="molecule type" value="Genomic_DNA"/>
</dbReference>
<feature type="compositionally biased region" description="Polar residues" evidence="1">
    <location>
        <begin position="7"/>
        <end position="18"/>
    </location>
</feature>
<dbReference type="Pfam" id="PF01266">
    <property type="entry name" value="DAO"/>
    <property type="match status" value="1"/>
</dbReference>
<dbReference type="InterPro" id="IPR036188">
    <property type="entry name" value="FAD/NAD-bd_sf"/>
</dbReference>
<dbReference type="OrthoDB" id="547145at2759"/>
<dbReference type="Gene3D" id="3.50.50.60">
    <property type="entry name" value="FAD/NAD(P)-binding domain"/>
    <property type="match status" value="1"/>
</dbReference>
<feature type="compositionally biased region" description="Polar residues" evidence="1">
    <location>
        <begin position="28"/>
        <end position="37"/>
    </location>
</feature>